<dbReference type="Gene3D" id="3.30.710.10">
    <property type="entry name" value="Potassium Channel Kv1.1, Chain A"/>
    <property type="match status" value="1"/>
</dbReference>
<dbReference type="EMBL" id="LJIJ01001052">
    <property type="protein sequence ID" value="ODM93176.1"/>
    <property type="molecule type" value="Genomic_DNA"/>
</dbReference>
<dbReference type="Proteomes" id="UP000094527">
    <property type="component" value="Unassembled WGS sequence"/>
</dbReference>
<name>A0A1D2MJE0_ORCCI</name>
<dbReference type="SUPFAM" id="SSF54695">
    <property type="entry name" value="POZ domain"/>
    <property type="match status" value="1"/>
</dbReference>
<keyword evidence="3" id="KW-1185">Reference proteome</keyword>
<proteinExistence type="predicted"/>
<feature type="domain" description="BTB" evidence="1">
    <location>
        <begin position="22"/>
        <end position="76"/>
    </location>
</feature>
<protein>
    <submittedName>
        <fullName evidence="2">Protein bric-a-brac 2</fullName>
    </submittedName>
</protein>
<evidence type="ECO:0000313" key="3">
    <source>
        <dbReference type="Proteomes" id="UP000094527"/>
    </source>
</evidence>
<dbReference type="AlphaFoldDB" id="A0A1D2MJE0"/>
<dbReference type="InterPro" id="IPR000210">
    <property type="entry name" value="BTB/POZ_dom"/>
</dbReference>
<accession>A0A1D2MJE0</accession>
<reference evidence="2 3" key="1">
    <citation type="journal article" date="2016" name="Genome Biol. Evol.">
        <title>Gene Family Evolution Reflects Adaptation to Soil Environmental Stressors in the Genome of the Collembolan Orchesella cincta.</title>
        <authorList>
            <person name="Faddeeva-Vakhrusheva A."/>
            <person name="Derks M.F."/>
            <person name="Anvar S.Y."/>
            <person name="Agamennone V."/>
            <person name="Suring W."/>
            <person name="Smit S."/>
            <person name="van Straalen N.M."/>
            <person name="Roelofs D."/>
        </authorList>
    </citation>
    <scope>NUCLEOTIDE SEQUENCE [LARGE SCALE GENOMIC DNA]</scope>
    <source>
        <tissue evidence="2">Mixed pool</tissue>
    </source>
</reference>
<dbReference type="PROSITE" id="PS50097">
    <property type="entry name" value="BTB"/>
    <property type="match status" value="1"/>
</dbReference>
<evidence type="ECO:0000313" key="2">
    <source>
        <dbReference type="EMBL" id="ODM93176.1"/>
    </source>
</evidence>
<dbReference type="Pfam" id="PF00651">
    <property type="entry name" value="BTB"/>
    <property type="match status" value="1"/>
</dbReference>
<comment type="caution">
    <text evidence="2">The sequence shown here is derived from an EMBL/GenBank/DDBJ whole genome shotgun (WGS) entry which is preliminary data.</text>
</comment>
<dbReference type="InterPro" id="IPR011333">
    <property type="entry name" value="SKP1/BTB/POZ_sf"/>
</dbReference>
<evidence type="ECO:0000259" key="1">
    <source>
        <dbReference type="PROSITE" id="PS50097"/>
    </source>
</evidence>
<sequence>MPPLSKRPYKLERTPELQTGLHQDILESSPPFFRAAFTSQGTQYPHVREVMLPDFTVHEMEAMLSLIYKGTVNLSSDEEITLLKNTLKFFGVTGVDFKSVQKKEPALLQH</sequence>
<gene>
    <name evidence="2" type="ORF">Ocin01_13508</name>
</gene>
<organism evidence="2 3">
    <name type="scientific">Orchesella cincta</name>
    <name type="common">Springtail</name>
    <name type="synonym">Podura cincta</name>
    <dbReference type="NCBI Taxonomy" id="48709"/>
    <lineage>
        <taxon>Eukaryota</taxon>
        <taxon>Metazoa</taxon>
        <taxon>Ecdysozoa</taxon>
        <taxon>Arthropoda</taxon>
        <taxon>Hexapoda</taxon>
        <taxon>Collembola</taxon>
        <taxon>Entomobryomorpha</taxon>
        <taxon>Entomobryoidea</taxon>
        <taxon>Orchesellidae</taxon>
        <taxon>Orchesellinae</taxon>
        <taxon>Orchesella</taxon>
    </lineage>
</organism>